<dbReference type="Gene3D" id="3.30.420.60">
    <property type="entry name" value="eRF1 domain 2"/>
    <property type="match status" value="1"/>
</dbReference>
<dbReference type="Gene3D" id="3.30.1330.30">
    <property type="match status" value="1"/>
</dbReference>
<dbReference type="InterPro" id="IPR004403">
    <property type="entry name" value="Peptide_chain-rel_eRF1/aRF1"/>
</dbReference>
<evidence type="ECO:0000313" key="2">
    <source>
        <dbReference type="EMBL" id="QLH02438.1"/>
    </source>
</evidence>
<dbReference type="GO" id="GO:0003747">
    <property type="term" value="F:translation release factor activity"/>
    <property type="evidence" value="ECO:0007669"/>
    <property type="project" value="InterPro"/>
</dbReference>
<dbReference type="EMBL" id="CP026993">
    <property type="protein sequence ID" value="QLH02438.1"/>
    <property type="molecule type" value="Genomic_DNA"/>
</dbReference>
<accession>A0A7D5QZD4</accession>
<dbReference type="SUPFAM" id="SSF53137">
    <property type="entry name" value="Translational machinery components"/>
    <property type="match status" value="1"/>
</dbReference>
<dbReference type="PANTHER" id="PTHR10113">
    <property type="entry name" value="PEPTIDE CHAIN RELEASE FACTOR SUBUNIT 1"/>
    <property type="match status" value="1"/>
</dbReference>
<sequence>MKTDLETSEIAPLEWISINQFLHEVKQIDSQCISVYYPYGKGQETISLLHETKRNDALERIESKIENKITELKKNPVTVGKFAKTLCIFGWIKNGKVNLKVIGTSKKLPYVYMVSKRPFVKPFNDILKTNYDVLLVTLDQKTARIQKFHGNQIIQEAKLRIDLQGRHRKGGQSQGRFLRARQTKIHVFFKKIANKVREMDSNSILILLGGIGPAKTEFYDELNSELVKKCRFVENLSFSTSMKDIDTKIIHHLYQHRRKYVVELIEKYETLFKDGLTARRNDVIYKALEIGAVDTLIVSANYHTNSQFKKIMKMLEIAKKTSTKIEFAVSPKIIKKLDIDNSVLAILRYKIK</sequence>
<dbReference type="InterPro" id="IPR042226">
    <property type="entry name" value="eFR1_2_sf"/>
</dbReference>
<dbReference type="InterPro" id="IPR005141">
    <property type="entry name" value="eRF1_2"/>
</dbReference>
<organism evidence="2 3">
    <name type="scientific">Nitrosopumilus cobalaminigenes</name>
    <dbReference type="NCBI Taxonomy" id="1470066"/>
    <lineage>
        <taxon>Archaea</taxon>
        <taxon>Nitrososphaerota</taxon>
        <taxon>Nitrososphaeria</taxon>
        <taxon>Nitrosopumilales</taxon>
        <taxon>Nitrosopumilaceae</taxon>
        <taxon>Nitrosopumilus</taxon>
    </lineage>
</organism>
<dbReference type="AlphaFoldDB" id="A0A7D5QZD4"/>
<keyword evidence="3" id="KW-1185">Reference proteome</keyword>
<name>A0A7D5QZD4_9ARCH</name>
<protein>
    <submittedName>
        <fullName evidence="2">Peptide chain release factor 1</fullName>
    </submittedName>
</protein>
<dbReference type="OrthoDB" id="1011at2157"/>
<dbReference type="KEGG" id="ncl:C5F47_02100"/>
<dbReference type="Pfam" id="PF03464">
    <property type="entry name" value="eRF1_2"/>
    <property type="match status" value="1"/>
</dbReference>
<dbReference type="RefSeq" id="WP_179361271.1">
    <property type="nucleotide sequence ID" value="NZ_CP026993.1"/>
</dbReference>
<proteinExistence type="predicted"/>
<gene>
    <name evidence="2" type="ORF">C5F47_02100</name>
</gene>
<reference evidence="2 3" key="1">
    <citation type="submission" date="2018-02" db="EMBL/GenBank/DDBJ databases">
        <title>Complete genome of Nitrosopumilus cobalaminigenes HCA1.</title>
        <authorList>
            <person name="Qin W."/>
            <person name="Zheng Y."/>
            <person name="Stahl D.A."/>
        </authorList>
    </citation>
    <scope>NUCLEOTIDE SEQUENCE [LARGE SCALE GENOMIC DNA]</scope>
    <source>
        <strain evidence="2 3">HCA1</strain>
    </source>
</reference>
<evidence type="ECO:0000259" key="1">
    <source>
        <dbReference type="Pfam" id="PF03464"/>
    </source>
</evidence>
<dbReference type="Proteomes" id="UP000509771">
    <property type="component" value="Chromosome"/>
</dbReference>
<evidence type="ECO:0000313" key="3">
    <source>
        <dbReference type="Proteomes" id="UP000509771"/>
    </source>
</evidence>
<dbReference type="SUPFAM" id="SSF55315">
    <property type="entry name" value="L30e-like"/>
    <property type="match status" value="1"/>
</dbReference>
<dbReference type="GeneID" id="56058771"/>
<dbReference type="InterPro" id="IPR029064">
    <property type="entry name" value="Ribosomal_eL30-like_sf"/>
</dbReference>
<feature type="domain" description="eRF1" evidence="1">
    <location>
        <begin position="134"/>
        <end position="245"/>
    </location>
</feature>